<protein>
    <submittedName>
        <fullName evidence="7">AP-2 complex subunit mu</fullName>
    </submittedName>
</protein>
<evidence type="ECO:0000313" key="8">
    <source>
        <dbReference type="Proteomes" id="UP001057375"/>
    </source>
</evidence>
<evidence type="ECO:0000256" key="3">
    <source>
        <dbReference type="ARBA" id="ARBA00022927"/>
    </source>
</evidence>
<evidence type="ECO:0000256" key="5">
    <source>
        <dbReference type="PIRNR" id="PIRNR005992"/>
    </source>
</evidence>
<comment type="caution">
    <text evidence="7">The sequence shown here is derived from an EMBL/GenBank/DDBJ whole genome shotgun (WGS) entry which is preliminary data.</text>
</comment>
<evidence type="ECO:0000256" key="4">
    <source>
        <dbReference type="ARBA" id="ARBA00023136"/>
    </source>
</evidence>
<proteinExistence type="inferred from homology"/>
<dbReference type="PROSITE" id="PS51072">
    <property type="entry name" value="MHD"/>
    <property type="match status" value="1"/>
</dbReference>
<dbReference type="InterPro" id="IPR028565">
    <property type="entry name" value="MHD"/>
</dbReference>
<dbReference type="InterPro" id="IPR050431">
    <property type="entry name" value="Adaptor_comp_med_subunit"/>
</dbReference>
<feature type="domain" description="MHD" evidence="6">
    <location>
        <begin position="170"/>
        <end position="464"/>
    </location>
</feature>
<dbReference type="InterPro" id="IPR001392">
    <property type="entry name" value="Clathrin_mu"/>
</dbReference>
<dbReference type="SUPFAM" id="SSF49447">
    <property type="entry name" value="Second domain of Mu2 adaptin subunit (ap50) of ap2 adaptor"/>
    <property type="match status" value="1"/>
</dbReference>
<sequence length="465" mass="52005">MIEGFLILNPKGTILLSRSFKDQVTKAAGESFKIQLVSGKIQLNPINEINGLFFCHIQVDDIYFVAVCDGDFDAAIVFSSLHSFSSTLLDYLSESKITQDQIQREQILIQELLDESFDYGYPQLTQPDELKLLITHKGYKRSMTKREQIQITIQATGAIAHRRPGISYSSNDIFVAIIEKVNLLMSSTGSILRSDVIGDVKVKCHLSGMPECKFALTERILDSRSDGFYSKSSPDSTKIALDDVQFHQCVKLSDVKKSSSQAISFVPPDGVFQLMHYRTSLGVTLPFMVTPIIAVESKTKIEIKLTIRSLFPGISTAENVTIFIPVPKTTANVFLDGTAGKAKYEPGKAAIVWRIRQFPGMNAYSLRSTIHLVPSSCTMAGVKSDLASHSGPDYSKKYIKSPSSQSIDFIDGWERRPPITMTFRVPYFTCTGLRVKYLEVYERSDYTANKFVKYESVAGSYQIRF</sequence>
<dbReference type="Gene3D" id="3.30.450.60">
    <property type="match status" value="1"/>
</dbReference>
<keyword evidence="8" id="KW-1185">Reference proteome</keyword>
<name>A0ABQ5KGC8_9EUKA</name>
<keyword evidence="3 5" id="KW-0653">Protein transport</keyword>
<dbReference type="PIRSF" id="PIRSF005992">
    <property type="entry name" value="Clathrin_mu"/>
    <property type="match status" value="1"/>
</dbReference>
<dbReference type="Proteomes" id="UP001057375">
    <property type="component" value="Unassembled WGS sequence"/>
</dbReference>
<evidence type="ECO:0000259" key="6">
    <source>
        <dbReference type="PROSITE" id="PS51072"/>
    </source>
</evidence>
<keyword evidence="4" id="KW-0472">Membrane</keyword>
<comment type="subcellular location">
    <subcellularLocation>
        <location evidence="1">Endomembrane system</location>
    </subcellularLocation>
</comment>
<comment type="similarity">
    <text evidence="5">Belongs to the adaptor complexes medium subunit family.</text>
</comment>
<dbReference type="InterPro" id="IPR036168">
    <property type="entry name" value="AP2_Mu_C_sf"/>
</dbReference>
<organism evidence="7 8">
    <name type="scientific">Aduncisulcus paluster</name>
    <dbReference type="NCBI Taxonomy" id="2918883"/>
    <lineage>
        <taxon>Eukaryota</taxon>
        <taxon>Metamonada</taxon>
        <taxon>Carpediemonas-like organisms</taxon>
        <taxon>Aduncisulcus</taxon>
    </lineage>
</organism>
<accession>A0ABQ5KGC8</accession>
<dbReference type="Pfam" id="PF00928">
    <property type="entry name" value="Adap_comp_sub"/>
    <property type="match status" value="1"/>
</dbReference>
<keyword evidence="2 5" id="KW-0813">Transport</keyword>
<dbReference type="PRINTS" id="PR00314">
    <property type="entry name" value="CLATHRINADPT"/>
</dbReference>
<dbReference type="Gene3D" id="2.60.40.1170">
    <property type="entry name" value="Mu homology domain, subdomain B"/>
    <property type="match status" value="2"/>
</dbReference>
<evidence type="ECO:0000313" key="7">
    <source>
        <dbReference type="EMBL" id="GKT31564.1"/>
    </source>
</evidence>
<gene>
    <name evidence="7" type="ORF">ADUPG1_005971</name>
</gene>
<evidence type="ECO:0000256" key="2">
    <source>
        <dbReference type="ARBA" id="ARBA00022448"/>
    </source>
</evidence>
<dbReference type="EMBL" id="BQXS01009698">
    <property type="protein sequence ID" value="GKT31564.1"/>
    <property type="molecule type" value="Genomic_DNA"/>
</dbReference>
<dbReference type="InterPro" id="IPR011012">
    <property type="entry name" value="Longin-like_dom_sf"/>
</dbReference>
<dbReference type="SUPFAM" id="SSF64356">
    <property type="entry name" value="SNARE-like"/>
    <property type="match status" value="1"/>
</dbReference>
<reference evidence="7" key="1">
    <citation type="submission" date="2022-03" db="EMBL/GenBank/DDBJ databases">
        <title>Draft genome sequence of Aduncisulcus paluster, a free-living microaerophilic Fornicata.</title>
        <authorList>
            <person name="Yuyama I."/>
            <person name="Kume K."/>
            <person name="Tamura T."/>
            <person name="Inagaki Y."/>
            <person name="Hashimoto T."/>
        </authorList>
    </citation>
    <scope>NUCLEOTIDE SEQUENCE</scope>
    <source>
        <strain evidence="7">NY0171</strain>
    </source>
</reference>
<evidence type="ECO:0000256" key="1">
    <source>
        <dbReference type="ARBA" id="ARBA00004308"/>
    </source>
</evidence>
<dbReference type="PANTHER" id="PTHR10529">
    <property type="entry name" value="AP COMPLEX SUBUNIT MU"/>
    <property type="match status" value="1"/>
</dbReference>